<dbReference type="InterPro" id="IPR001878">
    <property type="entry name" value="Znf_CCHC"/>
</dbReference>
<feature type="region of interest" description="Disordered" evidence="2">
    <location>
        <begin position="215"/>
        <end position="235"/>
    </location>
</feature>
<gene>
    <name evidence="4" type="ORF">MEUPH1_LOCUS2223</name>
    <name evidence="5" type="ORF">MEUPH1_LOCUS5687</name>
    <name evidence="6" type="ORF">MEUPH1_LOCUS6305</name>
</gene>
<evidence type="ECO:0000313" key="7">
    <source>
        <dbReference type="Proteomes" id="UP001160148"/>
    </source>
</evidence>
<dbReference type="PANTHER" id="PTHR33223:SF6">
    <property type="entry name" value="CCHC-TYPE DOMAIN-CONTAINING PROTEIN"/>
    <property type="match status" value="1"/>
</dbReference>
<name>A0AAV0W1V3_9HEMI</name>
<dbReference type="EMBL" id="CARXXK010000001">
    <property type="protein sequence ID" value="CAI6349083.1"/>
    <property type="molecule type" value="Genomic_DNA"/>
</dbReference>
<evidence type="ECO:0000256" key="1">
    <source>
        <dbReference type="PROSITE-ProRule" id="PRU00047"/>
    </source>
</evidence>
<proteinExistence type="predicted"/>
<dbReference type="EMBL" id="CARXXK010000001">
    <property type="protein sequence ID" value="CAI6349780.1"/>
    <property type="molecule type" value="Genomic_DNA"/>
</dbReference>
<feature type="region of interest" description="Disordered" evidence="2">
    <location>
        <begin position="296"/>
        <end position="335"/>
    </location>
</feature>
<evidence type="ECO:0000313" key="5">
    <source>
        <dbReference type="EMBL" id="CAI6349083.1"/>
    </source>
</evidence>
<reference evidence="6 7" key="1">
    <citation type="submission" date="2023-01" db="EMBL/GenBank/DDBJ databases">
        <authorList>
            <person name="Whitehead M."/>
        </authorList>
    </citation>
    <scope>NUCLEOTIDE SEQUENCE [LARGE SCALE GENOMIC DNA]</scope>
</reference>
<sequence length="335" mass="37448">MVNSEGPSKADTQEISNPQVIEENPDQSGVRYSFGSRGDTIGLEAALKLLPGSFNGDKQEELEIFLEKCEFALACAHDHVQARLLQGIQVRLTGKARQAVKFKEIRHWTELKEALKSALEPQRTTTYLFSELYSTRQKIGEDVTNYANRIEQLQTLIVEQETSGHSWEVAQALGASIKKQSIQVFVEGLGPLKDFIKARNPLTLDKAIQAAREEERVRNSQEATKRLYGAPHQSTKKPTCFHCNKVGHMAKDCRSKPTTTNSRPSSTTAPIRSIECNYCKKPGHLLKDCRKRNYVNSKKEGNQQENHQQPAANGGRPVSELKNTGNDKSSTSKQN</sequence>
<dbReference type="InterPro" id="IPR036875">
    <property type="entry name" value="Znf_CCHC_sf"/>
</dbReference>
<dbReference type="Proteomes" id="UP001160148">
    <property type="component" value="Unassembled WGS sequence"/>
</dbReference>
<keyword evidence="1" id="KW-0479">Metal-binding</keyword>
<dbReference type="AlphaFoldDB" id="A0AAV0W1V3"/>
<keyword evidence="1" id="KW-0862">Zinc</keyword>
<dbReference type="GO" id="GO:0008270">
    <property type="term" value="F:zinc ion binding"/>
    <property type="evidence" value="ECO:0007669"/>
    <property type="project" value="UniProtKB-KW"/>
</dbReference>
<dbReference type="Pfam" id="PF00098">
    <property type="entry name" value="zf-CCHC"/>
    <property type="match status" value="2"/>
</dbReference>
<feature type="compositionally biased region" description="Basic and acidic residues" evidence="2">
    <location>
        <begin position="215"/>
        <end position="225"/>
    </location>
</feature>
<comment type="caution">
    <text evidence="6">The sequence shown here is derived from an EMBL/GenBank/DDBJ whole genome shotgun (WGS) entry which is preliminary data.</text>
</comment>
<dbReference type="SUPFAM" id="SSF57756">
    <property type="entry name" value="Retrovirus zinc finger-like domains"/>
    <property type="match status" value="1"/>
</dbReference>
<evidence type="ECO:0000313" key="6">
    <source>
        <dbReference type="EMBL" id="CAI6349780.1"/>
    </source>
</evidence>
<dbReference type="SMART" id="SM00343">
    <property type="entry name" value="ZnF_C2HC"/>
    <property type="match status" value="2"/>
</dbReference>
<protein>
    <recommendedName>
        <fullName evidence="3">CCHC-type domain-containing protein</fullName>
    </recommendedName>
</protein>
<dbReference type="Gene3D" id="4.10.60.10">
    <property type="entry name" value="Zinc finger, CCHC-type"/>
    <property type="match status" value="2"/>
</dbReference>
<dbReference type="PANTHER" id="PTHR33223">
    <property type="entry name" value="CCHC-TYPE DOMAIN-CONTAINING PROTEIN"/>
    <property type="match status" value="1"/>
</dbReference>
<keyword evidence="7" id="KW-1185">Reference proteome</keyword>
<evidence type="ECO:0000259" key="3">
    <source>
        <dbReference type="PROSITE" id="PS50158"/>
    </source>
</evidence>
<feature type="compositionally biased region" description="Polar residues" evidence="2">
    <location>
        <begin position="321"/>
        <end position="335"/>
    </location>
</feature>
<keyword evidence="1" id="KW-0863">Zinc-finger</keyword>
<dbReference type="GO" id="GO:0003676">
    <property type="term" value="F:nucleic acid binding"/>
    <property type="evidence" value="ECO:0007669"/>
    <property type="project" value="InterPro"/>
</dbReference>
<dbReference type="EMBL" id="CARXXK010000001">
    <property type="protein sequence ID" value="CAI6345184.1"/>
    <property type="molecule type" value="Genomic_DNA"/>
</dbReference>
<evidence type="ECO:0000313" key="4">
    <source>
        <dbReference type="EMBL" id="CAI6345184.1"/>
    </source>
</evidence>
<dbReference type="PROSITE" id="PS50158">
    <property type="entry name" value="ZF_CCHC"/>
    <property type="match status" value="2"/>
</dbReference>
<evidence type="ECO:0000256" key="2">
    <source>
        <dbReference type="SAM" id="MobiDB-lite"/>
    </source>
</evidence>
<organism evidence="6 7">
    <name type="scientific">Macrosiphum euphorbiae</name>
    <name type="common">potato aphid</name>
    <dbReference type="NCBI Taxonomy" id="13131"/>
    <lineage>
        <taxon>Eukaryota</taxon>
        <taxon>Metazoa</taxon>
        <taxon>Ecdysozoa</taxon>
        <taxon>Arthropoda</taxon>
        <taxon>Hexapoda</taxon>
        <taxon>Insecta</taxon>
        <taxon>Pterygota</taxon>
        <taxon>Neoptera</taxon>
        <taxon>Paraneoptera</taxon>
        <taxon>Hemiptera</taxon>
        <taxon>Sternorrhyncha</taxon>
        <taxon>Aphidomorpha</taxon>
        <taxon>Aphidoidea</taxon>
        <taxon>Aphididae</taxon>
        <taxon>Macrosiphini</taxon>
        <taxon>Macrosiphum</taxon>
    </lineage>
</organism>
<accession>A0AAV0W1V3</accession>
<feature type="domain" description="CCHC-type" evidence="3">
    <location>
        <begin position="240"/>
        <end position="255"/>
    </location>
</feature>
<feature type="region of interest" description="Disordered" evidence="2">
    <location>
        <begin position="1"/>
        <end position="29"/>
    </location>
</feature>
<feature type="domain" description="CCHC-type" evidence="3">
    <location>
        <begin position="276"/>
        <end position="291"/>
    </location>
</feature>